<dbReference type="EMBL" id="APAU02000005">
    <property type="protein sequence ID" value="EUB63742.1"/>
    <property type="molecule type" value="Genomic_DNA"/>
</dbReference>
<accession>W6UYM3</accession>
<protein>
    <submittedName>
        <fullName evidence="1">Uncharacterized protein</fullName>
    </submittedName>
</protein>
<evidence type="ECO:0000313" key="2">
    <source>
        <dbReference type="Proteomes" id="UP000019149"/>
    </source>
</evidence>
<dbReference type="GeneID" id="36337080"/>
<dbReference type="KEGG" id="egl:EGR_01365"/>
<keyword evidence="2" id="KW-1185">Reference proteome</keyword>
<evidence type="ECO:0000313" key="1">
    <source>
        <dbReference type="EMBL" id="EUB63742.1"/>
    </source>
</evidence>
<dbReference type="AlphaFoldDB" id="W6UYM3"/>
<comment type="caution">
    <text evidence="1">The sequence shown here is derived from an EMBL/GenBank/DDBJ whole genome shotgun (WGS) entry which is preliminary data.</text>
</comment>
<dbReference type="Proteomes" id="UP000019149">
    <property type="component" value="Unassembled WGS sequence"/>
</dbReference>
<reference evidence="1 2" key="1">
    <citation type="journal article" date="2013" name="Nat. Genet.">
        <title>The genome of the hydatid tapeworm Echinococcus granulosus.</title>
        <authorList>
            <person name="Zheng H."/>
            <person name="Zhang W."/>
            <person name="Zhang L."/>
            <person name="Zhang Z."/>
            <person name="Li J."/>
            <person name="Lu G."/>
            <person name="Zhu Y."/>
            <person name="Wang Y."/>
            <person name="Huang Y."/>
            <person name="Liu J."/>
            <person name="Kang H."/>
            <person name="Chen J."/>
            <person name="Wang L."/>
            <person name="Chen A."/>
            <person name="Yu S."/>
            <person name="Gao Z."/>
            <person name="Jin L."/>
            <person name="Gu W."/>
            <person name="Wang Z."/>
            <person name="Zhao L."/>
            <person name="Shi B."/>
            <person name="Wen H."/>
            <person name="Lin R."/>
            <person name="Jones M.K."/>
            <person name="Brejova B."/>
            <person name="Vinar T."/>
            <person name="Zhao G."/>
            <person name="McManus D.P."/>
            <person name="Chen Z."/>
            <person name="Zhou Y."/>
            <person name="Wang S."/>
        </authorList>
    </citation>
    <scope>NUCLEOTIDE SEQUENCE [LARGE SCALE GENOMIC DNA]</scope>
</reference>
<dbReference type="CTD" id="36337080"/>
<organism evidence="1 2">
    <name type="scientific">Echinococcus granulosus</name>
    <name type="common">Hydatid tapeworm</name>
    <dbReference type="NCBI Taxonomy" id="6210"/>
    <lineage>
        <taxon>Eukaryota</taxon>
        <taxon>Metazoa</taxon>
        <taxon>Spiralia</taxon>
        <taxon>Lophotrochozoa</taxon>
        <taxon>Platyhelminthes</taxon>
        <taxon>Cestoda</taxon>
        <taxon>Eucestoda</taxon>
        <taxon>Cyclophyllidea</taxon>
        <taxon>Taeniidae</taxon>
        <taxon>Echinococcus</taxon>
        <taxon>Echinococcus granulosus group</taxon>
    </lineage>
</organism>
<proteinExistence type="predicted"/>
<dbReference type="RefSeq" id="XP_024354938.1">
    <property type="nucleotide sequence ID" value="XM_024490614.1"/>
</dbReference>
<sequence>MPFQFYEPIFSAHFLMKFIQTPSGVWFMIAAKINILKGVPTRKKTSFNTSFIFMRIKLQIKLYLIRFICDFLPNDLFMTFLIGMTGYYSTYLITVPELELSGYWAAKLSNLRNRASKNAVDLYGFVGKAFLKQKAVSNLCFKIHFDFRDPSSACGMLNFTTMDKISYTMLILCFIPCKESHRYFSSYQSGKSKSYSLLILKLFVLTSEMVFSIFEIPCDS</sequence>
<gene>
    <name evidence="1" type="ORF">EGR_01365</name>
</gene>
<name>W6UYM3_ECHGR</name>